<dbReference type="Proteomes" id="UP000735302">
    <property type="component" value="Unassembled WGS sequence"/>
</dbReference>
<evidence type="ECO:0000313" key="1">
    <source>
        <dbReference type="EMBL" id="GFN85038.1"/>
    </source>
</evidence>
<keyword evidence="2" id="KW-1185">Reference proteome</keyword>
<dbReference type="AlphaFoldDB" id="A0AAV3YSL1"/>
<sequence>MVWFLYLASQQQGDVRLLGPPPGLGASSGARTRDRRVPADLRADSLTTVPPTPPISYSNHSFRDCLGALIKLKSFFVFIGTHRHGTLRDHFASGMQLPLCWFLVKHSSTDTTNNSSNATTIIIAAAAPSATAVAAAAAAIRVAEIEGHTKSEIHE</sequence>
<organism evidence="1 2">
    <name type="scientific">Plakobranchus ocellatus</name>
    <dbReference type="NCBI Taxonomy" id="259542"/>
    <lineage>
        <taxon>Eukaryota</taxon>
        <taxon>Metazoa</taxon>
        <taxon>Spiralia</taxon>
        <taxon>Lophotrochozoa</taxon>
        <taxon>Mollusca</taxon>
        <taxon>Gastropoda</taxon>
        <taxon>Heterobranchia</taxon>
        <taxon>Euthyneura</taxon>
        <taxon>Panpulmonata</taxon>
        <taxon>Sacoglossa</taxon>
        <taxon>Placobranchoidea</taxon>
        <taxon>Plakobranchidae</taxon>
        <taxon>Plakobranchus</taxon>
    </lineage>
</organism>
<proteinExistence type="predicted"/>
<gene>
    <name evidence="1" type="ORF">PoB_001154400</name>
</gene>
<evidence type="ECO:0000313" key="2">
    <source>
        <dbReference type="Proteomes" id="UP000735302"/>
    </source>
</evidence>
<protein>
    <submittedName>
        <fullName evidence="1">Uncharacterized protein</fullName>
    </submittedName>
</protein>
<reference evidence="1 2" key="1">
    <citation type="journal article" date="2021" name="Elife">
        <title>Chloroplast acquisition without the gene transfer in kleptoplastic sea slugs, Plakobranchus ocellatus.</title>
        <authorList>
            <person name="Maeda T."/>
            <person name="Takahashi S."/>
            <person name="Yoshida T."/>
            <person name="Shimamura S."/>
            <person name="Takaki Y."/>
            <person name="Nagai Y."/>
            <person name="Toyoda A."/>
            <person name="Suzuki Y."/>
            <person name="Arimoto A."/>
            <person name="Ishii H."/>
            <person name="Satoh N."/>
            <person name="Nishiyama T."/>
            <person name="Hasebe M."/>
            <person name="Maruyama T."/>
            <person name="Minagawa J."/>
            <person name="Obokata J."/>
            <person name="Shigenobu S."/>
        </authorList>
    </citation>
    <scope>NUCLEOTIDE SEQUENCE [LARGE SCALE GENOMIC DNA]</scope>
</reference>
<comment type="caution">
    <text evidence="1">The sequence shown here is derived from an EMBL/GenBank/DDBJ whole genome shotgun (WGS) entry which is preliminary data.</text>
</comment>
<dbReference type="EMBL" id="BLXT01001356">
    <property type="protein sequence ID" value="GFN85038.1"/>
    <property type="molecule type" value="Genomic_DNA"/>
</dbReference>
<name>A0AAV3YSL1_9GAST</name>
<accession>A0AAV3YSL1</accession>